<dbReference type="GO" id="GO:0006508">
    <property type="term" value="P:proteolysis"/>
    <property type="evidence" value="ECO:0007669"/>
    <property type="project" value="UniProtKB-KW"/>
</dbReference>
<proteinExistence type="inferred from homology"/>
<dbReference type="PROSITE" id="PS51935">
    <property type="entry name" value="NLPC_P60"/>
    <property type="match status" value="1"/>
</dbReference>
<comment type="caution">
    <text evidence="9">The sequence shown here is derived from an EMBL/GenBank/DDBJ whole genome shotgun (WGS) entry which is preliminary data.</text>
</comment>
<keyword evidence="7" id="KW-0482">Metalloprotease</keyword>
<dbReference type="Pfam" id="PF14464">
    <property type="entry name" value="Prok-JAB"/>
    <property type="match status" value="1"/>
</dbReference>
<comment type="similarity">
    <text evidence="1">Belongs to the peptidase C40 family.</text>
</comment>
<evidence type="ECO:0000259" key="8">
    <source>
        <dbReference type="PROSITE" id="PS51935"/>
    </source>
</evidence>
<evidence type="ECO:0000256" key="3">
    <source>
        <dbReference type="ARBA" id="ARBA00022723"/>
    </source>
</evidence>
<dbReference type="GO" id="GO:0008234">
    <property type="term" value="F:cysteine-type peptidase activity"/>
    <property type="evidence" value="ECO:0007669"/>
    <property type="project" value="UniProtKB-KW"/>
</dbReference>
<evidence type="ECO:0000256" key="5">
    <source>
        <dbReference type="ARBA" id="ARBA00022807"/>
    </source>
</evidence>
<reference evidence="9 10" key="1">
    <citation type="submission" date="2016-08" db="EMBL/GenBank/DDBJ databases">
        <title>Evolution of the type three secretion system and type three effector repertoires in Xanthomonas.</title>
        <authorList>
            <person name="Merda D."/>
            <person name="Briand M."/>
            <person name="Bosis E."/>
            <person name="Rousseau C."/>
            <person name="Portier P."/>
            <person name="Jacques M.-A."/>
            <person name="Fischer-Le Saux M."/>
        </authorList>
    </citation>
    <scope>NUCLEOTIDE SEQUENCE [LARGE SCALE GENOMIC DNA]</scope>
    <source>
        <strain evidence="9 10">CFBP 7645</strain>
    </source>
</reference>
<dbReference type="PANTHER" id="PTHR34858">
    <property type="entry name" value="CYSO-CYSTEINE PEPTIDASE"/>
    <property type="match status" value="1"/>
</dbReference>
<dbReference type="EMBL" id="MIGY01000002">
    <property type="protein sequence ID" value="PPU07822.1"/>
    <property type="molecule type" value="Genomic_DNA"/>
</dbReference>
<accession>A0A2S7ADL0</accession>
<evidence type="ECO:0000256" key="6">
    <source>
        <dbReference type="ARBA" id="ARBA00022833"/>
    </source>
</evidence>
<dbReference type="Gene3D" id="3.40.140.10">
    <property type="entry name" value="Cytidine Deaminase, domain 2"/>
    <property type="match status" value="1"/>
</dbReference>
<dbReference type="InterPro" id="IPR028090">
    <property type="entry name" value="JAB_dom_prok"/>
</dbReference>
<dbReference type="PANTHER" id="PTHR34858:SF1">
    <property type="entry name" value="CYSO-CYSTEINE PEPTIDASE"/>
    <property type="match status" value="1"/>
</dbReference>
<keyword evidence="3" id="KW-0479">Metal-binding</keyword>
<dbReference type="InterPro" id="IPR051929">
    <property type="entry name" value="VirAsm_ModProt"/>
</dbReference>
<organism evidence="9 10">
    <name type="scientific">Xanthomonas arboricola</name>
    <dbReference type="NCBI Taxonomy" id="56448"/>
    <lineage>
        <taxon>Bacteria</taxon>
        <taxon>Pseudomonadati</taxon>
        <taxon>Pseudomonadota</taxon>
        <taxon>Gammaproteobacteria</taxon>
        <taxon>Lysobacterales</taxon>
        <taxon>Lysobacteraceae</taxon>
        <taxon>Xanthomonas</taxon>
    </lineage>
</organism>
<evidence type="ECO:0000256" key="7">
    <source>
        <dbReference type="ARBA" id="ARBA00023049"/>
    </source>
</evidence>
<sequence length="253" mass="27962">MEQTTFEAIKAHVVAEFPREACGLVVATAEGERYIPCRNTADTASEHFRLPGEDYAEAEDQGEVLALVHSHPNAPATPSDADRVMCELSELTWHIVSVGQIDGMPECGDVQTITPSGYAAPLVGRQFAHGVLDCYTLLRDFYGRELGIHLGNYDRADKWWDSGGDLYLQNFANEGFAEITDEPLPGDVFLMQVRSPVINHAGIYLGNGQMLHHLHGRLSERVVSGGYWAERTVKVIRHRDMQGRQAAALESIT</sequence>
<dbReference type="SUPFAM" id="SSF54001">
    <property type="entry name" value="Cysteine proteinases"/>
    <property type="match status" value="1"/>
</dbReference>
<gene>
    <name evidence="9" type="ORF">XarjCFBP7645_09475</name>
</gene>
<dbReference type="CDD" id="cd08073">
    <property type="entry name" value="MPN_NLPC_P60"/>
    <property type="match status" value="1"/>
</dbReference>
<dbReference type="AlphaFoldDB" id="A0A2S7ADL0"/>
<keyword evidence="4" id="KW-0378">Hydrolase</keyword>
<dbReference type="GO" id="GO:0008270">
    <property type="term" value="F:zinc ion binding"/>
    <property type="evidence" value="ECO:0007669"/>
    <property type="project" value="TreeGrafter"/>
</dbReference>
<evidence type="ECO:0000256" key="2">
    <source>
        <dbReference type="ARBA" id="ARBA00022670"/>
    </source>
</evidence>
<dbReference type="SMART" id="SM00232">
    <property type="entry name" value="JAB_MPN"/>
    <property type="match status" value="1"/>
</dbReference>
<feature type="domain" description="NlpC/P60" evidence="8">
    <location>
        <begin position="103"/>
        <end position="239"/>
    </location>
</feature>
<dbReference type="Gene3D" id="3.90.1720.10">
    <property type="entry name" value="endopeptidase domain like (from Nostoc punctiforme)"/>
    <property type="match status" value="1"/>
</dbReference>
<keyword evidence="5" id="KW-0788">Thiol protease</keyword>
<dbReference type="Proteomes" id="UP000239204">
    <property type="component" value="Unassembled WGS sequence"/>
</dbReference>
<dbReference type="Pfam" id="PF00877">
    <property type="entry name" value="NLPC_P60"/>
    <property type="match status" value="1"/>
</dbReference>
<evidence type="ECO:0000256" key="4">
    <source>
        <dbReference type="ARBA" id="ARBA00022801"/>
    </source>
</evidence>
<name>A0A2S7ADL0_9XANT</name>
<evidence type="ECO:0000256" key="1">
    <source>
        <dbReference type="ARBA" id="ARBA00007074"/>
    </source>
</evidence>
<dbReference type="RefSeq" id="WP_104537293.1">
    <property type="nucleotide sequence ID" value="NZ_MIGY01000002.1"/>
</dbReference>
<evidence type="ECO:0000313" key="9">
    <source>
        <dbReference type="EMBL" id="PPU07822.1"/>
    </source>
</evidence>
<evidence type="ECO:0000313" key="10">
    <source>
        <dbReference type="Proteomes" id="UP000239204"/>
    </source>
</evidence>
<keyword evidence="2" id="KW-0645">Protease</keyword>
<dbReference type="SUPFAM" id="SSF102712">
    <property type="entry name" value="JAB1/MPN domain"/>
    <property type="match status" value="1"/>
</dbReference>
<protein>
    <submittedName>
        <fullName evidence="9">Peptidase P60</fullName>
    </submittedName>
</protein>
<dbReference type="GO" id="GO:0008235">
    <property type="term" value="F:metalloexopeptidase activity"/>
    <property type="evidence" value="ECO:0007669"/>
    <property type="project" value="TreeGrafter"/>
</dbReference>
<dbReference type="InterPro" id="IPR038765">
    <property type="entry name" value="Papain-like_cys_pep_sf"/>
</dbReference>
<dbReference type="InterPro" id="IPR000064">
    <property type="entry name" value="NLP_P60_dom"/>
</dbReference>
<dbReference type="InterPro" id="IPR000555">
    <property type="entry name" value="JAMM/MPN+_dom"/>
</dbReference>
<keyword evidence="6" id="KW-0862">Zinc</keyword>